<gene>
    <name evidence="2" type="ORF">PCOR1329_LOCUS63582</name>
</gene>
<name>A0ABN9W646_9DINO</name>
<dbReference type="Proteomes" id="UP001189429">
    <property type="component" value="Unassembled WGS sequence"/>
</dbReference>
<organism evidence="2 3">
    <name type="scientific">Prorocentrum cordatum</name>
    <dbReference type="NCBI Taxonomy" id="2364126"/>
    <lineage>
        <taxon>Eukaryota</taxon>
        <taxon>Sar</taxon>
        <taxon>Alveolata</taxon>
        <taxon>Dinophyceae</taxon>
        <taxon>Prorocentrales</taxon>
        <taxon>Prorocentraceae</taxon>
        <taxon>Prorocentrum</taxon>
    </lineage>
</organism>
<feature type="non-terminal residue" evidence="2">
    <location>
        <position position="1"/>
    </location>
</feature>
<protein>
    <submittedName>
        <fullName evidence="2">Uncharacterized protein</fullName>
    </submittedName>
</protein>
<reference evidence="2" key="1">
    <citation type="submission" date="2023-10" db="EMBL/GenBank/DDBJ databases">
        <authorList>
            <person name="Chen Y."/>
            <person name="Shah S."/>
            <person name="Dougan E. K."/>
            <person name="Thang M."/>
            <person name="Chan C."/>
        </authorList>
    </citation>
    <scope>NUCLEOTIDE SEQUENCE [LARGE SCALE GENOMIC DNA]</scope>
</reference>
<dbReference type="EMBL" id="CAUYUJ010018073">
    <property type="protein sequence ID" value="CAK0880444.1"/>
    <property type="molecule type" value="Genomic_DNA"/>
</dbReference>
<proteinExistence type="predicted"/>
<feature type="region of interest" description="Disordered" evidence="1">
    <location>
        <begin position="1"/>
        <end position="30"/>
    </location>
</feature>
<evidence type="ECO:0000313" key="3">
    <source>
        <dbReference type="Proteomes" id="UP001189429"/>
    </source>
</evidence>
<evidence type="ECO:0000256" key="1">
    <source>
        <dbReference type="SAM" id="MobiDB-lite"/>
    </source>
</evidence>
<keyword evidence="3" id="KW-1185">Reference proteome</keyword>
<accession>A0ABN9W646</accession>
<feature type="compositionally biased region" description="Polar residues" evidence="1">
    <location>
        <begin position="1"/>
        <end position="13"/>
    </location>
</feature>
<sequence length="50" mass="5255">GATSASPNASRPSWSPGRPAPSTRTNGSIGIVCWPSAAGRRRIRPLRLAR</sequence>
<evidence type="ECO:0000313" key="2">
    <source>
        <dbReference type="EMBL" id="CAK0880444.1"/>
    </source>
</evidence>
<comment type="caution">
    <text evidence="2">The sequence shown here is derived from an EMBL/GenBank/DDBJ whole genome shotgun (WGS) entry which is preliminary data.</text>
</comment>
<feature type="non-terminal residue" evidence="2">
    <location>
        <position position="50"/>
    </location>
</feature>